<protein>
    <submittedName>
        <fullName evidence="2">Uncharacterized protein</fullName>
    </submittedName>
</protein>
<dbReference type="EMBL" id="JFHE01000011">
    <property type="protein sequence ID" value="KDR34799.1"/>
    <property type="molecule type" value="Genomic_DNA"/>
</dbReference>
<organism evidence="2 3">
    <name type="scientific">Caballeronia grimmiae</name>
    <dbReference type="NCBI Taxonomy" id="1071679"/>
    <lineage>
        <taxon>Bacteria</taxon>
        <taxon>Pseudomonadati</taxon>
        <taxon>Pseudomonadota</taxon>
        <taxon>Betaproteobacteria</taxon>
        <taxon>Burkholderiales</taxon>
        <taxon>Burkholderiaceae</taxon>
        <taxon>Caballeronia</taxon>
    </lineage>
</organism>
<reference evidence="2 3" key="1">
    <citation type="submission" date="2014-03" db="EMBL/GenBank/DDBJ databases">
        <title>Draft Genome Sequences of Four Burkholderia Strains.</title>
        <authorList>
            <person name="Liu X.Y."/>
            <person name="Li C.X."/>
            <person name="Xu J.H."/>
        </authorList>
    </citation>
    <scope>NUCLEOTIDE SEQUENCE [LARGE SCALE GENOMIC DNA]</scope>
    <source>
        <strain evidence="2 3">R27</strain>
    </source>
</reference>
<dbReference type="Proteomes" id="UP000027439">
    <property type="component" value="Unassembled WGS sequence"/>
</dbReference>
<proteinExistence type="predicted"/>
<dbReference type="RefSeq" id="WP_229753858.1">
    <property type="nucleotide sequence ID" value="NZ_BMEG01000002.1"/>
</dbReference>
<evidence type="ECO:0000313" key="3">
    <source>
        <dbReference type="Proteomes" id="UP000027439"/>
    </source>
</evidence>
<sequence length="174" mass="19306">MRASRRSIKEATLASTIRAYTRTETTMNQATNQVIVGVFASYRDGHEALRALQHAGLSRDDAHLYRAGPNDVDFDAFPLPSHEEDEAEYIAHGEHQGVIGAHNRFVSRDPQPTRPPGPTENDDAVRQRTLLVIRITEHIKPGPIGDMLHEHGAVAVKDAAGHWRFSPYRSAARA</sequence>
<dbReference type="eggNOG" id="ENOG503169U">
    <property type="taxonomic scope" value="Bacteria"/>
</dbReference>
<evidence type="ECO:0000313" key="2">
    <source>
        <dbReference type="EMBL" id="KDR34799.1"/>
    </source>
</evidence>
<evidence type="ECO:0000256" key="1">
    <source>
        <dbReference type="SAM" id="MobiDB-lite"/>
    </source>
</evidence>
<accession>A0A069P4G7</accession>
<name>A0A069P4G7_9BURK</name>
<feature type="region of interest" description="Disordered" evidence="1">
    <location>
        <begin position="105"/>
        <end position="125"/>
    </location>
</feature>
<dbReference type="AlphaFoldDB" id="A0A069P4G7"/>
<gene>
    <name evidence="2" type="ORF">BG57_04360</name>
</gene>
<comment type="caution">
    <text evidence="2">The sequence shown here is derived from an EMBL/GenBank/DDBJ whole genome shotgun (WGS) entry which is preliminary data.</text>
</comment>